<comment type="caution">
    <text evidence="2">The sequence shown here is derived from an EMBL/GenBank/DDBJ whole genome shotgun (WGS) entry which is preliminary data.</text>
</comment>
<dbReference type="Pfam" id="PF03358">
    <property type="entry name" value="FMN_red"/>
    <property type="match status" value="1"/>
</dbReference>
<dbReference type="AlphaFoldDB" id="A0A5C7ARR6"/>
<dbReference type="OrthoDB" id="9812295at2"/>
<dbReference type="GO" id="GO:0005829">
    <property type="term" value="C:cytosol"/>
    <property type="evidence" value="ECO:0007669"/>
    <property type="project" value="TreeGrafter"/>
</dbReference>
<evidence type="ECO:0000259" key="1">
    <source>
        <dbReference type="Pfam" id="PF03358"/>
    </source>
</evidence>
<dbReference type="InterPro" id="IPR005025">
    <property type="entry name" value="FMN_Rdtase-like_dom"/>
</dbReference>
<dbReference type="InterPro" id="IPR029039">
    <property type="entry name" value="Flavoprotein-like_sf"/>
</dbReference>
<evidence type="ECO:0000313" key="3">
    <source>
        <dbReference type="Proteomes" id="UP000321734"/>
    </source>
</evidence>
<dbReference type="PANTHER" id="PTHR30543">
    <property type="entry name" value="CHROMATE REDUCTASE"/>
    <property type="match status" value="1"/>
</dbReference>
<organism evidence="2 3">
    <name type="scientific">Gelidibacter salicanalis</name>
    <dbReference type="NCBI Taxonomy" id="291193"/>
    <lineage>
        <taxon>Bacteria</taxon>
        <taxon>Pseudomonadati</taxon>
        <taxon>Bacteroidota</taxon>
        <taxon>Flavobacteriia</taxon>
        <taxon>Flavobacteriales</taxon>
        <taxon>Flavobacteriaceae</taxon>
        <taxon>Gelidibacter</taxon>
    </lineage>
</organism>
<dbReference type="PANTHER" id="PTHR30543:SF21">
    <property type="entry name" value="NAD(P)H-DEPENDENT FMN REDUCTASE LOT6"/>
    <property type="match status" value="1"/>
</dbReference>
<accession>A0A5C7ARR6</accession>
<reference evidence="2 3" key="1">
    <citation type="submission" date="2019-08" db="EMBL/GenBank/DDBJ databases">
        <title>Genome sequence of Gelidibacter salicanalis IC162T.</title>
        <authorList>
            <person name="Bowman J.P."/>
        </authorList>
    </citation>
    <scope>NUCLEOTIDE SEQUENCE [LARGE SCALE GENOMIC DNA]</scope>
    <source>
        <strain evidence="2 3">IC162</strain>
    </source>
</reference>
<feature type="domain" description="NADPH-dependent FMN reductase-like" evidence="1">
    <location>
        <begin position="4"/>
        <end position="150"/>
    </location>
</feature>
<sequence length="192" mass="21999">MKYKLKVIIGSTRPTRKGPIVAEWFLKIAKQHSDFDIEILDLKEINLPLMDEPNHPSVRQYTNEHTKKWSKTIDEADAFVFVTPEYNYCAPATFKNAMDYLFQEWQEKPVGFVSYGGLSSGTRAVQDLKAPITTLGMMPLPQAVNIPFFTQFINKNDVFEATESMEKSANVMLKKLQNWTKALKEMRGNATK</sequence>
<dbReference type="RefSeq" id="WP_146888199.1">
    <property type="nucleotide sequence ID" value="NZ_VORX01000001.1"/>
</dbReference>
<dbReference type="GO" id="GO:0010181">
    <property type="term" value="F:FMN binding"/>
    <property type="evidence" value="ECO:0007669"/>
    <property type="project" value="TreeGrafter"/>
</dbReference>
<dbReference type="EMBL" id="VORX01000001">
    <property type="protein sequence ID" value="TXE10349.1"/>
    <property type="molecule type" value="Genomic_DNA"/>
</dbReference>
<name>A0A5C7ARR6_9FLAO</name>
<dbReference type="Gene3D" id="3.40.50.360">
    <property type="match status" value="1"/>
</dbReference>
<dbReference type="GO" id="GO:0016491">
    <property type="term" value="F:oxidoreductase activity"/>
    <property type="evidence" value="ECO:0007669"/>
    <property type="project" value="InterPro"/>
</dbReference>
<dbReference type="Proteomes" id="UP000321734">
    <property type="component" value="Unassembled WGS sequence"/>
</dbReference>
<proteinExistence type="predicted"/>
<protein>
    <submittedName>
        <fullName evidence="2">NAD(P)H-dependent oxidoreductase</fullName>
    </submittedName>
</protein>
<dbReference type="SUPFAM" id="SSF52218">
    <property type="entry name" value="Flavoproteins"/>
    <property type="match status" value="1"/>
</dbReference>
<gene>
    <name evidence="2" type="ORF">ES711_00090</name>
</gene>
<keyword evidence="3" id="KW-1185">Reference proteome</keyword>
<dbReference type="InterPro" id="IPR050712">
    <property type="entry name" value="NAD(P)H-dep_reductase"/>
</dbReference>
<evidence type="ECO:0000313" key="2">
    <source>
        <dbReference type="EMBL" id="TXE10349.1"/>
    </source>
</evidence>